<name>A0ABV0VXT7_9TELE</name>
<comment type="caution">
    <text evidence="1">The sequence shown here is derived from an EMBL/GenBank/DDBJ whole genome shotgun (WGS) entry which is preliminary data.</text>
</comment>
<evidence type="ECO:0000313" key="1">
    <source>
        <dbReference type="EMBL" id="MEQ2261148.1"/>
    </source>
</evidence>
<sequence length="128" mass="14671">MFMVVVQLESEPSPQSPVYCSHYHTIRFSSRSVLDFSPSVFLSTLTSFSVPTKEKHPHSMMLPPLCFTMECCIYNNVQCFAFHQTKLFACRPKGLILLSSEQNYFLLITFGNTIYNSILHHLSVKITL</sequence>
<proteinExistence type="predicted"/>
<keyword evidence="2" id="KW-1185">Reference proteome</keyword>
<organism evidence="1 2">
    <name type="scientific">Xenotaenia resolanae</name>
    <dbReference type="NCBI Taxonomy" id="208358"/>
    <lineage>
        <taxon>Eukaryota</taxon>
        <taxon>Metazoa</taxon>
        <taxon>Chordata</taxon>
        <taxon>Craniata</taxon>
        <taxon>Vertebrata</taxon>
        <taxon>Euteleostomi</taxon>
        <taxon>Actinopterygii</taxon>
        <taxon>Neopterygii</taxon>
        <taxon>Teleostei</taxon>
        <taxon>Neoteleostei</taxon>
        <taxon>Acanthomorphata</taxon>
        <taxon>Ovalentaria</taxon>
        <taxon>Atherinomorphae</taxon>
        <taxon>Cyprinodontiformes</taxon>
        <taxon>Goodeidae</taxon>
        <taxon>Xenotaenia</taxon>
    </lineage>
</organism>
<dbReference type="EMBL" id="JAHRIM010012206">
    <property type="protein sequence ID" value="MEQ2261148.1"/>
    <property type="molecule type" value="Genomic_DNA"/>
</dbReference>
<accession>A0ABV0VXT7</accession>
<reference evidence="1 2" key="1">
    <citation type="submission" date="2021-06" db="EMBL/GenBank/DDBJ databases">
        <authorList>
            <person name="Palmer J.M."/>
        </authorList>
    </citation>
    <scope>NUCLEOTIDE SEQUENCE [LARGE SCALE GENOMIC DNA]</scope>
    <source>
        <strain evidence="1 2">XR_2019</strain>
        <tissue evidence="1">Muscle</tissue>
    </source>
</reference>
<evidence type="ECO:0000313" key="2">
    <source>
        <dbReference type="Proteomes" id="UP001444071"/>
    </source>
</evidence>
<gene>
    <name evidence="1" type="ORF">XENORESO_006457</name>
</gene>
<protein>
    <submittedName>
        <fullName evidence="1">Uncharacterized protein</fullName>
    </submittedName>
</protein>
<dbReference type="Proteomes" id="UP001444071">
    <property type="component" value="Unassembled WGS sequence"/>
</dbReference>